<dbReference type="AlphaFoldDB" id="A0A8H4LGT7"/>
<evidence type="ECO:0000313" key="2">
    <source>
        <dbReference type="Proteomes" id="UP000554235"/>
    </source>
</evidence>
<accession>A0A8H4LGT7</accession>
<dbReference type="Proteomes" id="UP000554235">
    <property type="component" value="Unassembled WGS sequence"/>
</dbReference>
<keyword evidence="2" id="KW-1185">Reference proteome</keyword>
<gene>
    <name evidence="1" type="ORF">FALBO_5258</name>
</gene>
<dbReference type="OrthoDB" id="5232280at2759"/>
<name>A0A8H4LGT7_9HYPO</name>
<dbReference type="EMBL" id="JAADYS010000686">
    <property type="protein sequence ID" value="KAF4467858.1"/>
    <property type="molecule type" value="Genomic_DNA"/>
</dbReference>
<proteinExistence type="predicted"/>
<comment type="caution">
    <text evidence="1">The sequence shown here is derived from an EMBL/GenBank/DDBJ whole genome shotgun (WGS) entry which is preliminary data.</text>
</comment>
<reference evidence="1 2" key="1">
    <citation type="submission" date="2020-01" db="EMBL/GenBank/DDBJ databases">
        <title>Identification and distribution of gene clusters putatively required for synthesis of sphingolipid metabolism inhibitors in phylogenetically diverse species of the filamentous fungus Fusarium.</title>
        <authorList>
            <person name="Kim H.-S."/>
            <person name="Busman M."/>
            <person name="Brown D.W."/>
            <person name="Divon H."/>
            <person name="Uhlig S."/>
            <person name="Proctor R.H."/>
        </authorList>
    </citation>
    <scope>NUCLEOTIDE SEQUENCE [LARGE SCALE GENOMIC DNA]</scope>
    <source>
        <strain evidence="1 2">NRRL 20459</strain>
    </source>
</reference>
<organism evidence="1 2">
    <name type="scientific">Fusarium albosuccineum</name>
    <dbReference type="NCBI Taxonomy" id="1237068"/>
    <lineage>
        <taxon>Eukaryota</taxon>
        <taxon>Fungi</taxon>
        <taxon>Dikarya</taxon>
        <taxon>Ascomycota</taxon>
        <taxon>Pezizomycotina</taxon>
        <taxon>Sordariomycetes</taxon>
        <taxon>Hypocreomycetidae</taxon>
        <taxon>Hypocreales</taxon>
        <taxon>Nectriaceae</taxon>
        <taxon>Fusarium</taxon>
        <taxon>Fusarium decemcellulare species complex</taxon>
    </lineage>
</organism>
<protein>
    <submittedName>
        <fullName evidence="1">Uncharacterized protein</fullName>
    </submittedName>
</protein>
<evidence type="ECO:0000313" key="1">
    <source>
        <dbReference type="EMBL" id="KAF4467858.1"/>
    </source>
</evidence>
<sequence length="474" mass="52432">MWPAYHAHYCVAPIAYVPPNNSSLVQFGTRVDFGAHLELAAEQMLLQGLSSIIGGATEQADKDALAHLVGASAPRCRFAWESGAKASRAIGIGVGAEYGRKLSSVLDRERHNFTDLQYQFVNHGRACKGRDDSPLFQLAAAFGFFINEELLQGLRETLNHESDDQLCSILAGSRDEGMESSSNLLNVHNLPIQDSAYTFHADDEEVYRSYTVFQAFIMGYYYGLFLNLVDTSKITYKAVDGAWGYRDTSLLISMSLWLMTIRKARMQTSRSDLITILARLFDGESTRSRLQRFGDKVLGIIGKRSILVNSIIGRCSTPLELGGFTILDCDTSGIPADPSGIVKSGIPIAFDLSGPELGDRMAISPFAEKGPTEDFTRHVEADWDGNPDEMLLVFRYKGRRIGSVDPASADSLFCRAYVEPVSQPSIEPVEKAIEFTVDDVLRKSNARARGSDPIIVRCHMAHSTLRTFWTDIMK</sequence>